<reference evidence="2" key="1">
    <citation type="submission" date="2022-08" db="UniProtKB">
        <authorList>
            <consortium name="EnsemblMetazoa"/>
        </authorList>
    </citation>
    <scope>IDENTIFICATION</scope>
    <source>
        <strain evidence="2">05x7-T-G4-1.051#20</strain>
    </source>
</reference>
<keyword evidence="3" id="KW-1185">Reference proteome</keyword>
<evidence type="ECO:0000313" key="2">
    <source>
        <dbReference type="EnsemblMetazoa" id="G12230.1:cds"/>
    </source>
</evidence>
<dbReference type="Pfam" id="PF00536">
    <property type="entry name" value="SAM_1"/>
    <property type="match status" value="1"/>
</dbReference>
<dbReference type="Gene3D" id="1.10.150.50">
    <property type="entry name" value="Transcription Factor, Ets-1"/>
    <property type="match status" value="1"/>
</dbReference>
<sequence>MAATTSVTLDLEDVLADLDLNDTIENFKSERIDLDNFLSLTEQQLIRLGVKTIGDRLRLTERKSPRSEETHGQCI</sequence>
<proteinExistence type="predicted"/>
<dbReference type="EnsemblMetazoa" id="G12230.1">
    <property type="protein sequence ID" value="G12230.1:cds"/>
    <property type="gene ID" value="G12230"/>
</dbReference>
<dbReference type="InterPro" id="IPR001660">
    <property type="entry name" value="SAM"/>
</dbReference>
<organism evidence="2 3">
    <name type="scientific">Magallana gigas</name>
    <name type="common">Pacific oyster</name>
    <name type="synonym">Crassostrea gigas</name>
    <dbReference type="NCBI Taxonomy" id="29159"/>
    <lineage>
        <taxon>Eukaryota</taxon>
        <taxon>Metazoa</taxon>
        <taxon>Spiralia</taxon>
        <taxon>Lophotrochozoa</taxon>
        <taxon>Mollusca</taxon>
        <taxon>Bivalvia</taxon>
        <taxon>Autobranchia</taxon>
        <taxon>Pteriomorphia</taxon>
        <taxon>Ostreida</taxon>
        <taxon>Ostreoidea</taxon>
        <taxon>Ostreidae</taxon>
        <taxon>Magallana</taxon>
    </lineage>
</organism>
<accession>A0A8W8I2P7</accession>
<dbReference type="AlphaFoldDB" id="A0A8W8I2P7"/>
<evidence type="ECO:0000313" key="3">
    <source>
        <dbReference type="Proteomes" id="UP000005408"/>
    </source>
</evidence>
<name>A0A8W8I2P7_MAGGI</name>
<dbReference type="InterPro" id="IPR013761">
    <property type="entry name" value="SAM/pointed_sf"/>
</dbReference>
<feature type="domain" description="SAM" evidence="1">
    <location>
        <begin position="2"/>
        <end position="59"/>
    </location>
</feature>
<dbReference type="PROSITE" id="PS50105">
    <property type="entry name" value="SAM_DOMAIN"/>
    <property type="match status" value="1"/>
</dbReference>
<protein>
    <recommendedName>
        <fullName evidence="1">SAM domain-containing protein</fullName>
    </recommendedName>
</protein>
<dbReference type="SUPFAM" id="SSF47769">
    <property type="entry name" value="SAM/Pointed domain"/>
    <property type="match status" value="1"/>
</dbReference>
<evidence type="ECO:0000259" key="1">
    <source>
        <dbReference type="PROSITE" id="PS50105"/>
    </source>
</evidence>
<dbReference type="Proteomes" id="UP000005408">
    <property type="component" value="Unassembled WGS sequence"/>
</dbReference>